<feature type="signal peptide" evidence="1">
    <location>
        <begin position="1"/>
        <end position="21"/>
    </location>
</feature>
<proteinExistence type="predicted"/>
<dbReference type="AlphaFoldDB" id="A0A136J1Z8"/>
<dbReference type="Proteomes" id="UP000070501">
    <property type="component" value="Unassembled WGS sequence"/>
</dbReference>
<keyword evidence="1" id="KW-0732">Signal</keyword>
<sequence>MDHGLAWSASVCILLSSRGCGYQMSCDKRGPRFPETRIPLEDGVLSVQLPLLKMTPCVDLEVENLLDFKIPASITSDKGSAAPLSGAPAETLFAVPVILSEHYDDAQLLPEQVARRAQKRERGKGKMEKK</sequence>
<gene>
    <name evidence="2" type="ORF">Micbo1qcDRAFT_69958</name>
</gene>
<evidence type="ECO:0000256" key="1">
    <source>
        <dbReference type="SAM" id="SignalP"/>
    </source>
</evidence>
<dbReference type="InParanoid" id="A0A136J1Z8"/>
<evidence type="ECO:0000313" key="3">
    <source>
        <dbReference type="Proteomes" id="UP000070501"/>
    </source>
</evidence>
<reference evidence="3" key="1">
    <citation type="submission" date="2016-02" db="EMBL/GenBank/DDBJ databases">
        <title>Draft genome sequence of Microdochium bolleyi, a fungal endophyte of beachgrass.</title>
        <authorList>
            <consortium name="DOE Joint Genome Institute"/>
            <person name="David A.S."/>
            <person name="May G."/>
            <person name="Haridas S."/>
            <person name="Lim J."/>
            <person name="Wang M."/>
            <person name="Labutti K."/>
            <person name="Lipzen A."/>
            <person name="Barry K."/>
            <person name="Grigoriev I.V."/>
        </authorList>
    </citation>
    <scope>NUCLEOTIDE SEQUENCE [LARGE SCALE GENOMIC DNA]</scope>
    <source>
        <strain evidence="3">J235TASD1</strain>
    </source>
</reference>
<feature type="chain" id="PRO_5007293389" evidence="1">
    <location>
        <begin position="22"/>
        <end position="130"/>
    </location>
</feature>
<organism evidence="2 3">
    <name type="scientific">Microdochium bolleyi</name>
    <dbReference type="NCBI Taxonomy" id="196109"/>
    <lineage>
        <taxon>Eukaryota</taxon>
        <taxon>Fungi</taxon>
        <taxon>Dikarya</taxon>
        <taxon>Ascomycota</taxon>
        <taxon>Pezizomycotina</taxon>
        <taxon>Sordariomycetes</taxon>
        <taxon>Xylariomycetidae</taxon>
        <taxon>Xylariales</taxon>
        <taxon>Microdochiaceae</taxon>
        <taxon>Microdochium</taxon>
    </lineage>
</organism>
<evidence type="ECO:0000313" key="2">
    <source>
        <dbReference type="EMBL" id="KXJ91182.1"/>
    </source>
</evidence>
<keyword evidence="3" id="KW-1185">Reference proteome</keyword>
<protein>
    <submittedName>
        <fullName evidence="2">Uncharacterized protein</fullName>
    </submittedName>
</protein>
<dbReference type="EMBL" id="KQ964251">
    <property type="protein sequence ID" value="KXJ91182.1"/>
    <property type="molecule type" value="Genomic_DNA"/>
</dbReference>
<name>A0A136J1Z8_9PEZI</name>
<accession>A0A136J1Z8</accession>